<comment type="caution">
    <text evidence="1">The sequence shown here is derived from an EMBL/GenBank/DDBJ whole genome shotgun (WGS) entry which is preliminary data.</text>
</comment>
<name>A0A5J4SPJ0_9ZZZZ</name>
<dbReference type="EMBL" id="SNRY01000082">
    <property type="protein sequence ID" value="KAA6347878.1"/>
    <property type="molecule type" value="Genomic_DNA"/>
</dbReference>
<reference evidence="1" key="1">
    <citation type="submission" date="2019-03" db="EMBL/GenBank/DDBJ databases">
        <title>Single cell metagenomics reveals metabolic interactions within the superorganism composed of flagellate Streblomastix strix and complex community of Bacteroidetes bacteria on its surface.</title>
        <authorList>
            <person name="Treitli S.C."/>
            <person name="Kolisko M."/>
            <person name="Husnik F."/>
            <person name="Keeling P."/>
            <person name="Hampl V."/>
        </authorList>
    </citation>
    <scope>NUCLEOTIDE SEQUENCE</scope>
    <source>
        <strain evidence="1">STM</strain>
    </source>
</reference>
<accession>A0A5J4SPJ0</accession>
<proteinExistence type="predicted"/>
<gene>
    <name evidence="1" type="ORF">EZS27_004658</name>
</gene>
<protein>
    <submittedName>
        <fullName evidence="1">Uncharacterized protein</fullName>
    </submittedName>
</protein>
<dbReference type="AlphaFoldDB" id="A0A5J4SPJ0"/>
<evidence type="ECO:0000313" key="1">
    <source>
        <dbReference type="EMBL" id="KAA6347878.1"/>
    </source>
</evidence>
<sequence length="156" mass="18026">MNKEIIKVINQIASEITLLFHNVLEDDSISINDKVGKNTLKDSNLRKFFEVFVKQSDSVIIECLLNHYVDYIESGRGEKYKKRPPISALRDWALKNGIATDNHTLFAISTAIWRDGYSPRPILSTLDNLIENKFESVWSLDLFKAIIDELEKYFNT</sequence>
<organism evidence="1">
    <name type="scientific">termite gut metagenome</name>
    <dbReference type="NCBI Taxonomy" id="433724"/>
    <lineage>
        <taxon>unclassified sequences</taxon>
        <taxon>metagenomes</taxon>
        <taxon>organismal metagenomes</taxon>
    </lineage>
</organism>